<dbReference type="PANTHER" id="PTHR12592">
    <property type="entry name" value="ATP-DEPENDENT (S)-NAD(P)H-HYDRATE DEHYDRATASE FAMILY MEMBER"/>
    <property type="match status" value="1"/>
</dbReference>
<evidence type="ECO:0000256" key="6">
    <source>
        <dbReference type="ARBA" id="ARBA00022741"/>
    </source>
</evidence>
<feature type="binding site" evidence="17">
    <location>
        <position position="452"/>
    </location>
    <ligand>
        <name>AMP</name>
        <dbReference type="ChEBI" id="CHEBI:456215"/>
    </ligand>
</feature>
<evidence type="ECO:0000313" key="22">
    <source>
        <dbReference type="EMBL" id="MBF4695349.1"/>
    </source>
</evidence>
<evidence type="ECO:0000256" key="13">
    <source>
        <dbReference type="ARBA" id="ARBA00023268"/>
    </source>
</evidence>
<comment type="similarity">
    <text evidence="3 19">In the N-terminal section; belongs to the NnrE/AIBP family.</text>
</comment>
<evidence type="ECO:0000256" key="4">
    <source>
        <dbReference type="ARBA" id="ARBA00009524"/>
    </source>
</evidence>
<dbReference type="InterPro" id="IPR030677">
    <property type="entry name" value="Nnr"/>
</dbReference>
<comment type="function">
    <text evidence="17">Catalyzes the dehydration of the S-form of NAD(P)HX at the expense of ADP, which is converted to AMP. Together with NAD(P)HX epimerase, which catalyzes the epimerization of the S- and R-forms, the enzyme allows the repair of both epimers of NAD(P)HX, a damaged form of NAD(P)H that is a result of enzymatic or heat-dependent hydration.</text>
</comment>
<keyword evidence="10 17" id="KW-0520">NAD</keyword>
<dbReference type="Gene3D" id="3.40.50.10260">
    <property type="entry name" value="YjeF N-terminal domain"/>
    <property type="match status" value="1"/>
</dbReference>
<evidence type="ECO:0000256" key="7">
    <source>
        <dbReference type="ARBA" id="ARBA00022840"/>
    </source>
</evidence>
<proteinExistence type="inferred from homology"/>
<evidence type="ECO:0000256" key="9">
    <source>
        <dbReference type="ARBA" id="ARBA00022958"/>
    </source>
</evidence>
<evidence type="ECO:0000256" key="17">
    <source>
        <dbReference type="HAMAP-Rule" id="MF_01965"/>
    </source>
</evidence>
<feature type="binding site" evidence="17">
    <location>
        <position position="453"/>
    </location>
    <ligand>
        <name>(6S)-NADPHX</name>
        <dbReference type="ChEBI" id="CHEBI:64076"/>
    </ligand>
</feature>
<evidence type="ECO:0000256" key="15">
    <source>
        <dbReference type="ARBA" id="ARBA00048238"/>
    </source>
</evidence>
<evidence type="ECO:0000313" key="23">
    <source>
        <dbReference type="Proteomes" id="UP000614200"/>
    </source>
</evidence>
<comment type="catalytic activity">
    <reaction evidence="16 17 19">
        <text>(6S)-NADPHX + ADP = AMP + phosphate + NADPH + H(+)</text>
        <dbReference type="Rhea" id="RHEA:32235"/>
        <dbReference type="ChEBI" id="CHEBI:15378"/>
        <dbReference type="ChEBI" id="CHEBI:43474"/>
        <dbReference type="ChEBI" id="CHEBI:57783"/>
        <dbReference type="ChEBI" id="CHEBI:64076"/>
        <dbReference type="ChEBI" id="CHEBI:456215"/>
        <dbReference type="ChEBI" id="CHEBI:456216"/>
        <dbReference type="EC" id="4.2.1.136"/>
    </reaction>
</comment>
<evidence type="ECO:0000256" key="5">
    <source>
        <dbReference type="ARBA" id="ARBA00022723"/>
    </source>
</evidence>
<comment type="catalytic activity">
    <reaction evidence="1 18 19">
        <text>(6R)-NADHX = (6S)-NADHX</text>
        <dbReference type="Rhea" id="RHEA:32215"/>
        <dbReference type="ChEBI" id="CHEBI:64074"/>
        <dbReference type="ChEBI" id="CHEBI:64075"/>
        <dbReference type="EC" id="5.1.99.6"/>
    </reaction>
</comment>
<dbReference type="InterPro" id="IPR017953">
    <property type="entry name" value="Carbohydrate_kinase_pred_CS"/>
</dbReference>
<dbReference type="SUPFAM" id="SSF53613">
    <property type="entry name" value="Ribokinase-like"/>
    <property type="match status" value="1"/>
</dbReference>
<feature type="binding site" evidence="17">
    <location>
        <position position="264"/>
    </location>
    <ligand>
        <name>(6S)-NADPHX</name>
        <dbReference type="ChEBI" id="CHEBI:64076"/>
    </ligand>
</feature>
<comment type="subunit">
    <text evidence="17">Homotetramer.</text>
</comment>
<evidence type="ECO:0000256" key="3">
    <source>
        <dbReference type="ARBA" id="ARBA00006001"/>
    </source>
</evidence>
<dbReference type="InterPro" id="IPR004443">
    <property type="entry name" value="YjeF_N_dom"/>
</dbReference>
<keyword evidence="8 17" id="KW-0521">NADP</keyword>
<evidence type="ECO:0000256" key="12">
    <source>
        <dbReference type="ARBA" id="ARBA00023239"/>
    </source>
</evidence>
<dbReference type="PANTHER" id="PTHR12592:SF0">
    <property type="entry name" value="ATP-DEPENDENT (S)-NAD(P)H-HYDRATE DEHYDRATASE"/>
    <property type="match status" value="1"/>
</dbReference>
<comment type="function">
    <text evidence="18">Catalyzes the epimerization of the S- and R-forms of NAD(P)HX, a damaged form of NAD(P)H that is a result of enzymatic or heat-dependent hydration. This is a prerequisite for the S-specific NAD(P)H-hydrate dehydratase to allow the repair of both epimers of NAD(P)HX.</text>
</comment>
<keyword evidence="12 17" id="KW-0456">Lyase</keyword>
<dbReference type="PROSITE" id="PS51383">
    <property type="entry name" value="YJEF_C_3"/>
    <property type="match status" value="1"/>
</dbReference>
<comment type="caution">
    <text evidence="22">The sequence shown here is derived from an EMBL/GenBank/DDBJ whole genome shotgun (WGS) entry which is preliminary data.</text>
</comment>
<dbReference type="InterPro" id="IPR029056">
    <property type="entry name" value="Ribokinase-like"/>
</dbReference>
<feature type="binding site" evidence="18">
    <location>
        <position position="129"/>
    </location>
    <ligand>
        <name>K(+)</name>
        <dbReference type="ChEBI" id="CHEBI:29103"/>
    </ligand>
</feature>
<keyword evidence="7 17" id="KW-0067">ATP-binding</keyword>
<keyword evidence="5 18" id="KW-0479">Metal-binding</keyword>
<comment type="catalytic activity">
    <reaction evidence="15 17 19">
        <text>(6S)-NADHX + ADP = AMP + phosphate + NADH + H(+)</text>
        <dbReference type="Rhea" id="RHEA:32223"/>
        <dbReference type="ChEBI" id="CHEBI:15378"/>
        <dbReference type="ChEBI" id="CHEBI:43474"/>
        <dbReference type="ChEBI" id="CHEBI:57945"/>
        <dbReference type="ChEBI" id="CHEBI:64074"/>
        <dbReference type="ChEBI" id="CHEBI:456215"/>
        <dbReference type="ChEBI" id="CHEBI:456216"/>
        <dbReference type="EC" id="4.2.1.136"/>
    </reaction>
</comment>
<feature type="domain" description="YjeF C-terminal" evidence="20">
    <location>
        <begin position="229"/>
        <end position="512"/>
    </location>
</feature>
<feature type="domain" description="YjeF N-terminal" evidence="21">
    <location>
        <begin position="9"/>
        <end position="219"/>
    </location>
</feature>
<dbReference type="InterPro" id="IPR036652">
    <property type="entry name" value="YjeF_N_dom_sf"/>
</dbReference>
<evidence type="ECO:0000256" key="19">
    <source>
        <dbReference type="PIRNR" id="PIRNR017184"/>
    </source>
</evidence>
<feature type="binding site" evidence="17">
    <location>
        <position position="335"/>
    </location>
    <ligand>
        <name>(6S)-NADPHX</name>
        <dbReference type="ChEBI" id="CHEBI:64076"/>
    </ligand>
</feature>
<comment type="cofactor">
    <cofactor evidence="18 19">
        <name>K(+)</name>
        <dbReference type="ChEBI" id="CHEBI:29103"/>
    </cofactor>
    <text evidence="18 19">Binds 1 potassium ion per subunit.</text>
</comment>
<evidence type="ECO:0000256" key="18">
    <source>
        <dbReference type="HAMAP-Rule" id="MF_01966"/>
    </source>
</evidence>
<comment type="catalytic activity">
    <reaction evidence="2 18 19">
        <text>(6R)-NADPHX = (6S)-NADPHX</text>
        <dbReference type="Rhea" id="RHEA:32227"/>
        <dbReference type="ChEBI" id="CHEBI:64076"/>
        <dbReference type="ChEBI" id="CHEBI:64077"/>
        <dbReference type="EC" id="5.1.99.6"/>
    </reaction>
</comment>
<dbReference type="EC" id="5.1.99.6" evidence="19"/>
<dbReference type="HAMAP" id="MF_01965">
    <property type="entry name" value="NADHX_dehydratase"/>
    <property type="match status" value="1"/>
</dbReference>
<comment type="similarity">
    <text evidence="17">Belongs to the NnrD/CARKD family.</text>
</comment>
<feature type="binding site" evidence="18">
    <location>
        <position position="58"/>
    </location>
    <ligand>
        <name>K(+)</name>
        <dbReference type="ChEBI" id="CHEBI:29103"/>
    </ligand>
</feature>
<evidence type="ECO:0000256" key="8">
    <source>
        <dbReference type="ARBA" id="ARBA00022857"/>
    </source>
</evidence>
<dbReference type="HAMAP" id="MF_01966">
    <property type="entry name" value="NADHX_epimerase"/>
    <property type="match status" value="1"/>
</dbReference>
<feature type="binding site" evidence="17">
    <location>
        <begin position="423"/>
        <end position="427"/>
    </location>
    <ligand>
        <name>AMP</name>
        <dbReference type="ChEBI" id="CHEBI:456215"/>
    </ligand>
</feature>
<keyword evidence="9 18" id="KW-0630">Potassium</keyword>
<name>A0ABR9ZY03_9FIRM</name>
<dbReference type="Pfam" id="PF03853">
    <property type="entry name" value="YjeF_N"/>
    <property type="match status" value="1"/>
</dbReference>
<dbReference type="Gene3D" id="3.40.1190.20">
    <property type="match status" value="1"/>
</dbReference>
<reference evidence="22 23" key="1">
    <citation type="submission" date="2020-11" db="EMBL/GenBank/DDBJ databases">
        <title>Fusibacter basophilias sp. nov.</title>
        <authorList>
            <person name="Qiu D."/>
        </authorList>
    </citation>
    <scope>NUCLEOTIDE SEQUENCE [LARGE SCALE GENOMIC DNA]</scope>
    <source>
        <strain evidence="22 23">Q10-2</strain>
    </source>
</reference>
<feature type="binding site" evidence="18">
    <location>
        <begin position="133"/>
        <end position="139"/>
    </location>
    <ligand>
        <name>(6S)-NADPHX</name>
        <dbReference type="ChEBI" id="CHEBI:64076"/>
    </ligand>
</feature>
<feature type="binding site" evidence="18">
    <location>
        <position position="162"/>
    </location>
    <ligand>
        <name>(6S)-NADPHX</name>
        <dbReference type="ChEBI" id="CHEBI:64076"/>
    </ligand>
</feature>
<feature type="binding site" evidence="17">
    <location>
        <position position="386"/>
    </location>
    <ligand>
        <name>(6S)-NADPHX</name>
        <dbReference type="ChEBI" id="CHEBI:64076"/>
    </ligand>
</feature>
<dbReference type="PIRSF" id="PIRSF017184">
    <property type="entry name" value="Nnr"/>
    <property type="match status" value="1"/>
</dbReference>
<dbReference type="InterPro" id="IPR000631">
    <property type="entry name" value="CARKD"/>
</dbReference>
<comment type="cofactor">
    <cofactor evidence="17">
        <name>Mg(2+)</name>
        <dbReference type="ChEBI" id="CHEBI:18420"/>
    </cofactor>
</comment>
<evidence type="ECO:0000256" key="11">
    <source>
        <dbReference type="ARBA" id="ARBA00023235"/>
    </source>
</evidence>
<evidence type="ECO:0000259" key="20">
    <source>
        <dbReference type="PROSITE" id="PS51383"/>
    </source>
</evidence>
<sequence>MKIAVEKDIREIDLRANEKYRISQIVLMENSGIALAEEVKKHVNRHSKVIIVVGMGNNGGDGLVCARHLHNESYSVKIFMIGNLKKLSEHANQNFEIIKHLNIPVEMINDIGGVKKLGKLIAYDDVVVDCIFGIGITKDVEGVYELAIDAINDSEGYIISCDMPSGIHASEGLVMKTAVRADKTVALCLPKVGNIMYPAAEYNGELVVKKISVPNELIAEMSLPLETISHEFIKQLIPKRQRNSHKGVYGKASIIAGSFGMTGAAILCGKSALRSGVGLLKLIIPESLHTIITTSVPEAVTVPLAETRKGVFGINQVEKLVQTCDAADVIAIGPGCGQNAEMNEILRHLITLVDKPVIIDADGLNTLAKHVDVLENKLNKVVLTPHPGEMSRLTNLPLEVINQHPIRTASEFAHKWQVIVVLKGARTVVALPSGQIYINVNGNPGMATAGSGDVLTGIITSLVAQGLTPENAAIAGVYIHGYSGDLMVSQKGEYGLIAGDLIEGITHVFRNLELEV</sequence>
<comment type="similarity">
    <text evidence="18">Belongs to the NnrE/AIBP family.</text>
</comment>
<keyword evidence="23" id="KW-1185">Reference proteome</keyword>
<keyword evidence="13" id="KW-0511">Multifunctional enzyme</keyword>
<evidence type="ECO:0000256" key="2">
    <source>
        <dbReference type="ARBA" id="ARBA00000909"/>
    </source>
</evidence>
<dbReference type="EC" id="4.2.1.136" evidence="19"/>
<dbReference type="NCBIfam" id="TIGR00197">
    <property type="entry name" value="yjeF_nterm"/>
    <property type="match status" value="1"/>
</dbReference>
<dbReference type="PROSITE" id="PS51385">
    <property type="entry name" value="YJEF_N"/>
    <property type="match status" value="1"/>
</dbReference>
<dbReference type="SUPFAM" id="SSF64153">
    <property type="entry name" value="YjeF N-terminal domain-like"/>
    <property type="match status" value="1"/>
</dbReference>
<feature type="binding site" evidence="18">
    <location>
        <begin position="57"/>
        <end position="61"/>
    </location>
    <ligand>
        <name>(6S)-NADPHX</name>
        <dbReference type="ChEBI" id="CHEBI:64076"/>
    </ligand>
</feature>
<dbReference type="CDD" id="cd01171">
    <property type="entry name" value="YXKO-related"/>
    <property type="match status" value="1"/>
</dbReference>
<keyword evidence="11 18" id="KW-0413">Isomerase</keyword>
<dbReference type="PROSITE" id="PS01050">
    <property type="entry name" value="YJEF_C_2"/>
    <property type="match status" value="1"/>
</dbReference>
<keyword evidence="6 17" id="KW-0547">Nucleotide-binding</keyword>
<protein>
    <recommendedName>
        <fullName evidence="19">Bifunctional NAD(P)H-hydrate repair enzyme</fullName>
    </recommendedName>
    <alternativeName>
        <fullName evidence="19">Nicotinamide nucleotide repair protein</fullName>
    </alternativeName>
    <domain>
        <recommendedName>
            <fullName evidence="19">ADP-dependent (S)-NAD(P)H-hydrate dehydratase</fullName>
            <ecNumber evidence="19">4.2.1.136</ecNumber>
        </recommendedName>
        <alternativeName>
            <fullName evidence="19">ADP-dependent NAD(P)HX dehydratase</fullName>
        </alternativeName>
    </domain>
    <domain>
        <recommendedName>
            <fullName evidence="19">NAD(P)H-hydrate epimerase</fullName>
            <ecNumber evidence="19">5.1.99.6</ecNumber>
        </recommendedName>
    </domain>
</protein>
<evidence type="ECO:0000256" key="10">
    <source>
        <dbReference type="ARBA" id="ARBA00023027"/>
    </source>
</evidence>
<dbReference type="NCBIfam" id="TIGR00196">
    <property type="entry name" value="yjeF_cterm"/>
    <property type="match status" value="1"/>
</dbReference>
<dbReference type="Pfam" id="PF01256">
    <property type="entry name" value="Carb_kinase"/>
    <property type="match status" value="1"/>
</dbReference>
<gene>
    <name evidence="17" type="primary">nnrD</name>
    <name evidence="18" type="synonym">nnrE</name>
    <name evidence="22" type="ORF">ISU02_19825</name>
</gene>
<dbReference type="RefSeq" id="WP_194703588.1">
    <property type="nucleotide sequence ID" value="NZ_JADKNH010000015.1"/>
</dbReference>
<evidence type="ECO:0000256" key="16">
    <source>
        <dbReference type="ARBA" id="ARBA00049209"/>
    </source>
</evidence>
<dbReference type="Proteomes" id="UP000614200">
    <property type="component" value="Unassembled WGS sequence"/>
</dbReference>
<comment type="function">
    <text evidence="14 19">Bifunctional enzyme that catalyzes the epimerization of the S- and R-forms of NAD(P)HX and the dehydration of the S-form of NAD(P)HX at the expense of ADP, which is converted to AMP. This allows the repair of both epimers of NAD(P)HX, a damaged form of NAD(P)H that is a result of enzymatic or heat-dependent hydration.</text>
</comment>
<feature type="binding site" evidence="18">
    <location>
        <position position="165"/>
    </location>
    <ligand>
        <name>K(+)</name>
        <dbReference type="ChEBI" id="CHEBI:29103"/>
    </ligand>
</feature>
<evidence type="ECO:0000256" key="1">
    <source>
        <dbReference type="ARBA" id="ARBA00000013"/>
    </source>
</evidence>
<dbReference type="EMBL" id="JADKNH010000015">
    <property type="protein sequence ID" value="MBF4695349.1"/>
    <property type="molecule type" value="Genomic_DNA"/>
</dbReference>
<organism evidence="22 23">
    <name type="scientific">Fusibacter ferrireducens</name>
    <dbReference type="NCBI Taxonomy" id="2785058"/>
    <lineage>
        <taxon>Bacteria</taxon>
        <taxon>Bacillati</taxon>
        <taxon>Bacillota</taxon>
        <taxon>Clostridia</taxon>
        <taxon>Eubacteriales</taxon>
        <taxon>Eubacteriales Family XII. Incertae Sedis</taxon>
        <taxon>Fusibacter</taxon>
    </lineage>
</organism>
<evidence type="ECO:0000256" key="14">
    <source>
        <dbReference type="ARBA" id="ARBA00025153"/>
    </source>
</evidence>
<feature type="binding site" evidence="18">
    <location>
        <position position="144"/>
    </location>
    <ligand>
        <name>(6S)-NADPHX</name>
        <dbReference type="ChEBI" id="CHEBI:64076"/>
    </ligand>
</feature>
<comment type="similarity">
    <text evidence="4 19">In the C-terminal section; belongs to the NnrD/CARKD family.</text>
</comment>
<accession>A0ABR9ZY03</accession>
<evidence type="ECO:0000259" key="21">
    <source>
        <dbReference type="PROSITE" id="PS51385"/>
    </source>
</evidence>